<dbReference type="RefSeq" id="WP_196605015.1">
    <property type="nucleotide sequence ID" value="NZ_CP116940.1"/>
</dbReference>
<dbReference type="Proteomes" id="UP001239167">
    <property type="component" value="Unassembled WGS sequence"/>
</dbReference>
<dbReference type="InterPro" id="IPR016152">
    <property type="entry name" value="PTrfase/Anion_transptr"/>
</dbReference>
<dbReference type="PANTHER" id="PTHR47738">
    <property type="entry name" value="PTS SYSTEM FRUCTOSE-LIKE EIIA COMPONENT-RELATED"/>
    <property type="match status" value="1"/>
</dbReference>
<sequence length="154" mass="17011">MITKYFISGLETKTDKETIEVLSNILIKNEEVLPAYTSSVIEAEINLATGIDLNNISIAIPHTNNVELINNTAVAIGILKKPVSFGSMIVVSETTPVSIVFLLAVKGINEQLAVIARLMKALQNEEWVDDFCKTSSENDMRLIFDRIDIDGENK</sequence>
<protein>
    <submittedName>
        <fullName evidence="2">PTS system galactitol-specific IIA component</fullName>
    </submittedName>
</protein>
<dbReference type="InterPro" id="IPR051541">
    <property type="entry name" value="PTS_SugarTrans_NitroReg"/>
</dbReference>
<comment type="caution">
    <text evidence="2">The sequence shown here is derived from an EMBL/GenBank/DDBJ whole genome shotgun (WGS) entry which is preliminary data.</text>
</comment>
<feature type="domain" description="PTS EIIA type-2" evidence="1">
    <location>
        <begin position="1"/>
        <end position="147"/>
    </location>
</feature>
<gene>
    <name evidence="2" type="ORF">J2S01_002352</name>
</gene>
<dbReference type="PROSITE" id="PS51094">
    <property type="entry name" value="PTS_EIIA_TYPE_2"/>
    <property type="match status" value="1"/>
</dbReference>
<dbReference type="Gene3D" id="3.40.930.10">
    <property type="entry name" value="Mannitol-specific EII, Chain A"/>
    <property type="match status" value="1"/>
</dbReference>
<proteinExistence type="predicted"/>
<dbReference type="InterPro" id="IPR002178">
    <property type="entry name" value="PTS_EIIA_type-2_dom"/>
</dbReference>
<keyword evidence="3" id="KW-1185">Reference proteome</keyword>
<evidence type="ECO:0000313" key="2">
    <source>
        <dbReference type="EMBL" id="MDQ0204620.1"/>
    </source>
</evidence>
<evidence type="ECO:0000313" key="3">
    <source>
        <dbReference type="Proteomes" id="UP001239167"/>
    </source>
</evidence>
<dbReference type="Pfam" id="PF00359">
    <property type="entry name" value="PTS_EIIA_2"/>
    <property type="match status" value="1"/>
</dbReference>
<dbReference type="SUPFAM" id="SSF55804">
    <property type="entry name" value="Phoshotransferase/anion transport protein"/>
    <property type="match status" value="1"/>
</dbReference>
<organism evidence="2 3">
    <name type="scientific">Pectinatus haikarae</name>
    <dbReference type="NCBI Taxonomy" id="349096"/>
    <lineage>
        <taxon>Bacteria</taxon>
        <taxon>Bacillati</taxon>
        <taxon>Bacillota</taxon>
        <taxon>Negativicutes</taxon>
        <taxon>Selenomonadales</taxon>
        <taxon>Selenomonadaceae</taxon>
        <taxon>Pectinatus</taxon>
    </lineage>
</organism>
<accession>A0ABT9Y9V3</accession>
<reference evidence="2 3" key="1">
    <citation type="submission" date="2023-07" db="EMBL/GenBank/DDBJ databases">
        <title>Genomic Encyclopedia of Type Strains, Phase IV (KMG-IV): sequencing the most valuable type-strain genomes for metagenomic binning, comparative biology and taxonomic classification.</title>
        <authorList>
            <person name="Goeker M."/>
        </authorList>
    </citation>
    <scope>NUCLEOTIDE SEQUENCE [LARGE SCALE GENOMIC DNA]</scope>
    <source>
        <strain evidence="2 3">DSM 16980</strain>
    </source>
</reference>
<evidence type="ECO:0000259" key="1">
    <source>
        <dbReference type="PROSITE" id="PS51094"/>
    </source>
</evidence>
<dbReference type="PANTHER" id="PTHR47738:SF3">
    <property type="entry name" value="PHOSPHOTRANSFERASE SYSTEM MANNITOL_FRUCTOSE-SPECIFIC IIA DOMAIN CONTAINING PROTEIN"/>
    <property type="match status" value="1"/>
</dbReference>
<name>A0ABT9Y9V3_9FIRM</name>
<dbReference type="EMBL" id="JAUSUE010000018">
    <property type="protein sequence ID" value="MDQ0204620.1"/>
    <property type="molecule type" value="Genomic_DNA"/>
</dbReference>